<dbReference type="EMBL" id="CP024790">
    <property type="protein sequence ID" value="AUB43324.1"/>
    <property type="molecule type" value="Genomic_DNA"/>
</dbReference>
<dbReference type="RefSeq" id="WP_100903501.1">
    <property type="nucleotide sequence ID" value="NZ_CAWNNC010000006.1"/>
</dbReference>
<evidence type="ECO:0000313" key="2">
    <source>
        <dbReference type="Proteomes" id="UP000232003"/>
    </source>
</evidence>
<keyword evidence="1" id="KW-0614">Plasmid</keyword>
<gene>
    <name evidence="1" type="ORF">COO91_09499</name>
</gene>
<protein>
    <submittedName>
        <fullName evidence="1">Globin/Protoglobin</fullName>
    </submittedName>
</protein>
<reference evidence="1 2" key="1">
    <citation type="submission" date="2017-11" db="EMBL/GenBank/DDBJ databases">
        <title>Complete genome of a free-living desiccation-tolerant cyanobacterium and its photosynthetic adaptation to extreme terrestrial habitat.</title>
        <authorList>
            <person name="Shang J."/>
        </authorList>
    </citation>
    <scope>NUCLEOTIDE SEQUENCE [LARGE SCALE GENOMIC DNA]</scope>
    <source>
        <strain evidence="1 2">CCNUN1</strain>
        <plasmid evidence="2">pnfsy05</plasmid>
    </source>
</reference>
<evidence type="ECO:0000313" key="1">
    <source>
        <dbReference type="EMBL" id="AUB43324.1"/>
    </source>
</evidence>
<dbReference type="Proteomes" id="UP000232003">
    <property type="component" value="Plasmid pNFSY05"/>
</dbReference>
<dbReference type="AlphaFoldDB" id="A0A2K8T6L5"/>
<proteinExistence type="predicted"/>
<dbReference type="OrthoDB" id="515081at2"/>
<sequence>MANFKKQRTFISFEIDPEIREAFSQQLKSEGRTVSAVLKQFIEDYLKSTEKPQDLTEVIKRLEEVERKVGIENNRLVGESAA</sequence>
<keyword evidence="2" id="KW-1185">Reference proteome</keyword>
<geneLocation type="plasmid" evidence="2">
    <name>pnfsy05</name>
</geneLocation>
<accession>A0A2K8T6L5</accession>
<organism evidence="1 2">
    <name type="scientific">Nostoc flagelliforme CCNUN1</name>
    <dbReference type="NCBI Taxonomy" id="2038116"/>
    <lineage>
        <taxon>Bacteria</taxon>
        <taxon>Bacillati</taxon>
        <taxon>Cyanobacteriota</taxon>
        <taxon>Cyanophyceae</taxon>
        <taxon>Nostocales</taxon>
        <taxon>Nostocaceae</taxon>
        <taxon>Nostoc</taxon>
    </lineage>
</organism>
<name>A0A2K8T6L5_9NOSO</name>
<dbReference type="KEGG" id="nfl:COO91_09499"/>